<gene>
    <name evidence="2" type="ORF">ACFSAG_09850</name>
</gene>
<evidence type="ECO:0000313" key="2">
    <source>
        <dbReference type="EMBL" id="MFD1767144.1"/>
    </source>
</evidence>
<comment type="caution">
    <text evidence="2">The sequence shown here is derived from an EMBL/GenBank/DDBJ whole genome shotgun (WGS) entry which is preliminary data.</text>
</comment>
<dbReference type="Proteomes" id="UP001597215">
    <property type="component" value="Unassembled WGS sequence"/>
</dbReference>
<evidence type="ECO:0000313" key="3">
    <source>
        <dbReference type="Proteomes" id="UP001597215"/>
    </source>
</evidence>
<evidence type="ECO:0000256" key="1">
    <source>
        <dbReference type="SAM" id="MobiDB-lite"/>
    </source>
</evidence>
<proteinExistence type="predicted"/>
<feature type="compositionally biased region" description="Basic and acidic residues" evidence="1">
    <location>
        <begin position="1"/>
        <end position="10"/>
    </location>
</feature>
<reference evidence="3" key="1">
    <citation type="journal article" date="2019" name="Int. J. Syst. Evol. Microbiol.">
        <title>The Global Catalogue of Microorganisms (GCM) 10K type strain sequencing project: providing services to taxonomists for standard genome sequencing and annotation.</title>
        <authorList>
            <consortium name="The Broad Institute Genomics Platform"/>
            <consortium name="The Broad Institute Genome Sequencing Center for Infectious Disease"/>
            <person name="Wu L."/>
            <person name="Ma J."/>
        </authorList>
    </citation>
    <scope>NUCLEOTIDE SEQUENCE [LARGE SCALE GENOMIC DNA]</scope>
    <source>
        <strain evidence="3">CGMCC 1.12449</strain>
    </source>
</reference>
<organism evidence="2 3">
    <name type="scientific">Sphingorhabdus buctiana</name>
    <dbReference type="NCBI Taxonomy" id="1508805"/>
    <lineage>
        <taxon>Bacteria</taxon>
        <taxon>Pseudomonadati</taxon>
        <taxon>Pseudomonadota</taxon>
        <taxon>Alphaproteobacteria</taxon>
        <taxon>Sphingomonadales</taxon>
        <taxon>Sphingomonadaceae</taxon>
        <taxon>Sphingorhabdus</taxon>
    </lineage>
</organism>
<protein>
    <submittedName>
        <fullName evidence="2">Uncharacterized protein</fullName>
    </submittedName>
</protein>
<accession>A0ABW4MDF0</accession>
<sequence length="72" mass="8086">MTGVFREGHNRPRPRRREPLRLGPPPSPWKKRAAMAIPLLFVALAAMLFVTREAAADPQATQQDGLVSYFKT</sequence>
<feature type="region of interest" description="Disordered" evidence="1">
    <location>
        <begin position="1"/>
        <end position="28"/>
    </location>
</feature>
<dbReference type="EMBL" id="JBHUEL010000009">
    <property type="protein sequence ID" value="MFD1767144.1"/>
    <property type="molecule type" value="Genomic_DNA"/>
</dbReference>
<keyword evidence="3" id="KW-1185">Reference proteome</keyword>
<name>A0ABW4MDF0_9SPHN</name>